<name>A0A8B7XTQ9_ACAPL</name>
<evidence type="ECO:0000256" key="10">
    <source>
        <dbReference type="ARBA" id="ARBA00022491"/>
    </source>
</evidence>
<evidence type="ECO:0000256" key="7">
    <source>
        <dbReference type="ARBA" id="ARBA00019298"/>
    </source>
</evidence>
<evidence type="ECO:0000256" key="19">
    <source>
        <dbReference type="ARBA" id="ARBA00023186"/>
    </source>
</evidence>
<dbReference type="AlphaFoldDB" id="A0A8B7XTQ9"/>
<dbReference type="Pfam" id="PF03344">
    <property type="entry name" value="Daxx"/>
    <property type="match status" value="1"/>
</dbReference>
<feature type="region of interest" description="Disordered" evidence="24">
    <location>
        <begin position="915"/>
        <end position="989"/>
    </location>
</feature>
<evidence type="ECO:0000256" key="20">
    <source>
        <dbReference type="ARBA" id="ARBA00023242"/>
    </source>
</evidence>
<keyword evidence="8" id="KW-0158">Chromosome</keyword>
<keyword evidence="15" id="KW-0156">Chromatin regulator</keyword>
<keyword evidence="13" id="KW-0053">Apoptosis</keyword>
<dbReference type="GO" id="GO:0005730">
    <property type="term" value="C:nucleolus"/>
    <property type="evidence" value="ECO:0007669"/>
    <property type="project" value="UniProtKB-SubCell"/>
</dbReference>
<evidence type="ECO:0000256" key="3">
    <source>
        <dbReference type="ARBA" id="ARBA00004584"/>
    </source>
</evidence>
<dbReference type="GO" id="GO:0003714">
    <property type="term" value="F:transcription corepressor activity"/>
    <property type="evidence" value="ECO:0007669"/>
    <property type="project" value="TreeGrafter"/>
</dbReference>
<keyword evidence="18" id="KW-0804">Transcription</keyword>
<evidence type="ECO:0000313" key="27">
    <source>
        <dbReference type="Proteomes" id="UP000694845"/>
    </source>
</evidence>
<evidence type="ECO:0000256" key="18">
    <source>
        <dbReference type="ARBA" id="ARBA00023163"/>
    </source>
</evidence>
<feature type="region of interest" description="Disordered" evidence="24">
    <location>
        <begin position="449"/>
        <end position="544"/>
    </location>
</feature>
<feature type="compositionally biased region" description="Polar residues" evidence="24">
    <location>
        <begin position="918"/>
        <end position="937"/>
    </location>
</feature>
<dbReference type="InterPro" id="IPR031333">
    <property type="entry name" value="Daxx_N"/>
</dbReference>
<dbReference type="Gene3D" id="1.20.58.2170">
    <property type="match status" value="1"/>
</dbReference>
<feature type="compositionally biased region" description="Polar residues" evidence="24">
    <location>
        <begin position="967"/>
        <end position="979"/>
    </location>
</feature>
<dbReference type="PANTHER" id="PTHR12766:SF7">
    <property type="entry name" value="DEATH DOMAIN-ASSOCIATED PROTEIN 6"/>
    <property type="match status" value="1"/>
</dbReference>
<reference evidence="28" key="1">
    <citation type="submission" date="2025-08" db="UniProtKB">
        <authorList>
            <consortium name="RefSeq"/>
        </authorList>
    </citation>
    <scope>IDENTIFICATION</scope>
</reference>
<dbReference type="KEGG" id="aplc:110975772"/>
<evidence type="ECO:0000256" key="6">
    <source>
        <dbReference type="ARBA" id="ARBA00008592"/>
    </source>
</evidence>
<evidence type="ECO:0000256" key="14">
    <source>
        <dbReference type="ARBA" id="ARBA00022843"/>
    </source>
</evidence>
<dbReference type="InterPro" id="IPR046378">
    <property type="entry name" value="DAXX_histone-bd"/>
</dbReference>
<dbReference type="GO" id="GO:0042981">
    <property type="term" value="P:regulation of apoptotic process"/>
    <property type="evidence" value="ECO:0007669"/>
    <property type="project" value="TreeGrafter"/>
</dbReference>
<dbReference type="OMA" id="MREHISD"/>
<evidence type="ECO:0000256" key="16">
    <source>
        <dbReference type="ARBA" id="ARBA00023015"/>
    </source>
</evidence>
<feature type="compositionally biased region" description="Basic and acidic residues" evidence="24">
    <location>
        <begin position="181"/>
        <end position="204"/>
    </location>
</feature>
<feature type="coiled-coil region" evidence="23">
    <location>
        <begin position="250"/>
        <end position="280"/>
    </location>
</feature>
<proteinExistence type="inferred from homology"/>
<keyword evidence="10" id="KW-0678">Repressor</keyword>
<dbReference type="GO" id="GO:0006915">
    <property type="term" value="P:apoptotic process"/>
    <property type="evidence" value="ECO:0007669"/>
    <property type="project" value="UniProtKB-KW"/>
</dbReference>
<comment type="similarity">
    <text evidence="6">Belongs to the DAXX family.</text>
</comment>
<feature type="region of interest" description="Disordered" evidence="24">
    <location>
        <begin position="134"/>
        <end position="160"/>
    </location>
</feature>
<evidence type="ECO:0000256" key="17">
    <source>
        <dbReference type="ARBA" id="ARBA00023054"/>
    </source>
</evidence>
<feature type="compositionally biased region" description="Basic and acidic residues" evidence="24">
    <location>
        <begin position="483"/>
        <end position="527"/>
    </location>
</feature>
<evidence type="ECO:0000259" key="25">
    <source>
        <dbReference type="Pfam" id="PF03344"/>
    </source>
</evidence>
<keyword evidence="14" id="KW-0832">Ubl conjugation</keyword>
<dbReference type="GO" id="GO:0016605">
    <property type="term" value="C:PML body"/>
    <property type="evidence" value="ECO:0007669"/>
    <property type="project" value="UniProtKB-SubCell"/>
</dbReference>
<evidence type="ECO:0000256" key="13">
    <source>
        <dbReference type="ARBA" id="ARBA00022703"/>
    </source>
</evidence>
<keyword evidence="20" id="KW-0539">Nucleus</keyword>
<dbReference type="GO" id="GO:0006334">
    <property type="term" value="P:nucleosome assembly"/>
    <property type="evidence" value="ECO:0007669"/>
    <property type="project" value="TreeGrafter"/>
</dbReference>
<dbReference type="Gene3D" id="1.10.8.810">
    <property type="entry name" value="Daxx helical bundle domain"/>
    <property type="match status" value="1"/>
</dbReference>
<feature type="compositionally biased region" description="Polar residues" evidence="24">
    <location>
        <begin position="795"/>
        <end position="811"/>
    </location>
</feature>
<evidence type="ECO:0000256" key="9">
    <source>
        <dbReference type="ARBA" id="ARBA00022490"/>
    </source>
</evidence>
<dbReference type="InterPro" id="IPR046426">
    <property type="entry name" value="DAXX_histone-bd_sf"/>
</dbReference>
<accession>A0A8B7XTQ9</accession>
<dbReference type="PANTHER" id="PTHR12766">
    <property type="entry name" value="DEATH DOMAIN-ASSOCIATED PROTEIN 6 DAXX"/>
    <property type="match status" value="1"/>
</dbReference>
<feature type="region of interest" description="Disordered" evidence="24">
    <location>
        <begin position="175"/>
        <end position="248"/>
    </location>
</feature>
<keyword evidence="11" id="KW-1017">Isopeptide bond</keyword>
<evidence type="ECO:0000256" key="2">
    <source>
        <dbReference type="ARBA" id="ARBA00004496"/>
    </source>
</evidence>
<evidence type="ECO:0000259" key="26">
    <source>
        <dbReference type="Pfam" id="PF20920"/>
    </source>
</evidence>
<evidence type="ECO:0000256" key="1">
    <source>
        <dbReference type="ARBA" id="ARBA00004322"/>
    </source>
</evidence>
<feature type="region of interest" description="Disordered" evidence="24">
    <location>
        <begin position="730"/>
        <end position="771"/>
    </location>
</feature>
<keyword evidence="12" id="KW-0597">Phosphoprotein</keyword>
<dbReference type="GeneID" id="110975772"/>
<evidence type="ECO:0000256" key="15">
    <source>
        <dbReference type="ARBA" id="ARBA00022853"/>
    </source>
</evidence>
<feature type="compositionally biased region" description="Low complexity" evidence="24">
    <location>
        <begin position="529"/>
        <end position="544"/>
    </location>
</feature>
<evidence type="ECO:0000313" key="28">
    <source>
        <dbReference type="RefSeq" id="XP_022084239.1"/>
    </source>
</evidence>
<keyword evidence="17 23" id="KW-0175">Coiled coil</keyword>
<evidence type="ECO:0000256" key="4">
    <source>
        <dbReference type="ARBA" id="ARBA00004604"/>
    </source>
</evidence>
<evidence type="ECO:0000256" key="22">
    <source>
        <dbReference type="ARBA" id="ARBA00029641"/>
    </source>
</evidence>
<evidence type="ECO:0000256" key="21">
    <source>
        <dbReference type="ARBA" id="ARBA00023328"/>
    </source>
</evidence>
<organism evidence="27 28">
    <name type="scientific">Acanthaster planci</name>
    <name type="common">Crown-of-thorns starfish</name>
    <dbReference type="NCBI Taxonomy" id="133434"/>
    <lineage>
        <taxon>Eukaryota</taxon>
        <taxon>Metazoa</taxon>
        <taxon>Echinodermata</taxon>
        <taxon>Eleutherozoa</taxon>
        <taxon>Asterozoa</taxon>
        <taxon>Asteroidea</taxon>
        <taxon>Valvatacea</taxon>
        <taxon>Valvatida</taxon>
        <taxon>Acanthasteridae</taxon>
        <taxon>Acanthaster</taxon>
    </lineage>
</organism>
<gene>
    <name evidence="28" type="primary">LOC110975772</name>
</gene>
<dbReference type="GO" id="GO:0003713">
    <property type="term" value="F:transcription coactivator activity"/>
    <property type="evidence" value="ECO:0007669"/>
    <property type="project" value="TreeGrafter"/>
</dbReference>
<feature type="region of interest" description="Disordered" evidence="24">
    <location>
        <begin position="788"/>
        <end position="811"/>
    </location>
</feature>
<evidence type="ECO:0000256" key="8">
    <source>
        <dbReference type="ARBA" id="ARBA00022454"/>
    </source>
</evidence>
<dbReference type="GO" id="GO:0042393">
    <property type="term" value="F:histone binding"/>
    <property type="evidence" value="ECO:0007669"/>
    <property type="project" value="InterPro"/>
</dbReference>
<dbReference type="Proteomes" id="UP000694845">
    <property type="component" value="Unplaced"/>
</dbReference>
<dbReference type="GO" id="GO:0005737">
    <property type="term" value="C:cytoplasm"/>
    <property type="evidence" value="ECO:0007669"/>
    <property type="project" value="UniProtKB-SubCell"/>
</dbReference>
<dbReference type="CDD" id="cd13150">
    <property type="entry name" value="DAXX_histone_binding"/>
    <property type="match status" value="1"/>
</dbReference>
<evidence type="ECO:0000256" key="12">
    <source>
        <dbReference type="ARBA" id="ARBA00022553"/>
    </source>
</evidence>
<keyword evidence="9" id="KW-0963">Cytoplasm</keyword>
<keyword evidence="21" id="KW-0137">Centromere</keyword>
<evidence type="ECO:0000256" key="11">
    <source>
        <dbReference type="ARBA" id="ARBA00022499"/>
    </source>
</evidence>
<keyword evidence="27" id="KW-1185">Reference proteome</keyword>
<dbReference type="OrthoDB" id="7492809at2759"/>
<dbReference type="InterPro" id="IPR038298">
    <property type="entry name" value="Daxx_N_sf"/>
</dbReference>
<dbReference type="FunFam" id="1.20.58.2170:FF:000001">
    <property type="entry name" value="Death domain-associated protein 6"/>
    <property type="match status" value="1"/>
</dbReference>
<evidence type="ECO:0000256" key="5">
    <source>
        <dbReference type="ARBA" id="ARBA00004642"/>
    </source>
</evidence>
<dbReference type="RefSeq" id="XP_022084239.1">
    <property type="nucleotide sequence ID" value="XM_022228547.1"/>
</dbReference>
<protein>
    <recommendedName>
        <fullName evidence="7">Death domain-associated protein 6</fullName>
    </recommendedName>
    <alternativeName>
        <fullName evidence="22">Daxx</fullName>
    </alternativeName>
</protein>
<keyword evidence="16" id="KW-0805">Transcription regulation</keyword>
<feature type="domain" description="Daxx histone-binding" evidence="26">
    <location>
        <begin position="355"/>
        <end position="440"/>
    </location>
</feature>
<dbReference type="GO" id="GO:0050681">
    <property type="term" value="F:nuclear androgen receptor binding"/>
    <property type="evidence" value="ECO:0007669"/>
    <property type="project" value="TreeGrafter"/>
</dbReference>
<sequence length="989" mass="109217">MAFCEEDVIEILSSDEDILASDKPQATDGRHLLDEFIKVCQPLLKSNQQKAVSKLLRDKFNEAKESYTQSECFRHFVRQRISDLQTTKKSVYVHIQEVKTLLIRESNTRRVELTAVKIEKTEEAKPAIKKVVEEKVDPQTNEECAKSKRDDEQDVNKVQQVEFQSESLLMTCETVSSGEYAADKKDPTERRTGGEPGRSDHEDGAGPSSSLPDPASNSVGTPDAEAGSIKSPPAEDGKGQSKGKGSRKQIQRLENLLHKLDKAIKKLQERELTLDEMDESDSTHIQEFQLRKRFVKVYNMLCKLNGCAMDTGRVIEQRIRYKGTRFPEINRRLERLVNKRDFFPDFHDVYIAVQKTNVKKDLGLDKNKVKSIAQEAFEDLGGKLQKRRQQDFLLNFSAHSTLDFIKARDEVGGDPELKRKLMENRELAKQNIKQVEDAFVRRQEECEKSGVNLEASEHSESNASSEGPSEAEEDKNAPVLKKARLELDEDRNGNEENGGKENGQEDLMNETKEDETGGQDDNGHGRDGSTSPPSQMQQQLQTQVPTNKNTLLRNVPHAAFHKELFSTNLNASYIAHNGSSETGFNENGVDQKIHSVGEKTHGLVCNPAPTSNIGTGTQLAPVPQCPQSPQLCFDTPEQAVECLGLTPSQPAMPSSTMPLVITNVCSLSDDPGFFNGSGKTAWDEGKATIAKVVDDGSGSIVIEPPTQQRIMVVQSGKRVKLKTSTPITLSFEDAETNSNTQLSKAKSDPSPSHPSPPPSVSSTQPELDTSPDVEEVVEIAAKSLAPTQREKLLESASSTGTATRQAPCAQQRNRTGIKCTKEVVVSESSSYVRCNSCMQMCAEAKWHNHSCPQSAHGSRKGMLCSPRRANSCVRQRSAPAVVPSRAFTNTSGPCHDRNTAFKSLTAQGRVFSLKPGKNLTQYKTSPKWQAGPQQRNSRFGKPSRQVNSTTNKDDEDSDVVIISDSEQGTSEQTGDQSESPEVICISDSD</sequence>
<evidence type="ECO:0000256" key="24">
    <source>
        <dbReference type="SAM" id="MobiDB-lite"/>
    </source>
</evidence>
<dbReference type="Pfam" id="PF20920">
    <property type="entry name" value="DAXX_hist_bd"/>
    <property type="match status" value="1"/>
</dbReference>
<comment type="subcellular location">
    <subcellularLocation>
        <location evidence="3">Chromosome</location>
        <location evidence="3">Centromere</location>
    </subcellularLocation>
    <subcellularLocation>
        <location evidence="2">Cytoplasm</location>
    </subcellularLocation>
    <subcellularLocation>
        <location evidence="1">Nucleus</location>
        <location evidence="1">PML body</location>
    </subcellularLocation>
    <subcellularLocation>
        <location evidence="4">Nucleus</location>
        <location evidence="4">Nucleolus</location>
    </subcellularLocation>
    <subcellularLocation>
        <location evidence="5">Nucleus</location>
        <location evidence="5">Nucleoplasm</location>
    </subcellularLocation>
</comment>
<evidence type="ECO:0000256" key="23">
    <source>
        <dbReference type="SAM" id="Coils"/>
    </source>
</evidence>
<dbReference type="GO" id="GO:0000775">
    <property type="term" value="C:chromosome, centromeric region"/>
    <property type="evidence" value="ECO:0007669"/>
    <property type="project" value="UniProtKB-SubCell"/>
</dbReference>
<keyword evidence="19" id="KW-0143">Chaperone</keyword>
<feature type="compositionally biased region" description="Polar residues" evidence="24">
    <location>
        <begin position="207"/>
        <end position="220"/>
    </location>
</feature>
<feature type="compositionally biased region" description="Basic and acidic residues" evidence="24">
    <location>
        <begin position="134"/>
        <end position="155"/>
    </location>
</feature>
<feature type="domain" description="Daxx N-terminal Rassf1C-interacting" evidence="25">
    <location>
        <begin position="28"/>
        <end position="113"/>
    </location>
</feature>